<keyword evidence="7" id="KW-1185">Reference proteome</keyword>
<accession>A0AAV5KDH2</accession>
<dbReference type="Pfam" id="PF23247">
    <property type="entry name" value="LRR_RPS2"/>
    <property type="match status" value="9"/>
</dbReference>
<dbReference type="PRINTS" id="PR00364">
    <property type="entry name" value="DISEASERSIST"/>
</dbReference>
<evidence type="ECO:0000256" key="3">
    <source>
        <dbReference type="ARBA" id="ARBA00022821"/>
    </source>
</evidence>
<reference evidence="6 7" key="1">
    <citation type="journal article" date="2021" name="Commun. Biol.">
        <title>The genome of Shorea leprosula (Dipterocarpaceae) highlights the ecological relevance of drought in aseasonal tropical rainforests.</title>
        <authorList>
            <person name="Ng K.K.S."/>
            <person name="Kobayashi M.J."/>
            <person name="Fawcett J.A."/>
            <person name="Hatakeyama M."/>
            <person name="Paape T."/>
            <person name="Ng C.H."/>
            <person name="Ang C.C."/>
            <person name="Tnah L.H."/>
            <person name="Lee C.T."/>
            <person name="Nishiyama T."/>
            <person name="Sese J."/>
            <person name="O'Brien M.J."/>
            <person name="Copetti D."/>
            <person name="Mohd Noor M.I."/>
            <person name="Ong R.C."/>
            <person name="Putra M."/>
            <person name="Sireger I.Z."/>
            <person name="Indrioko S."/>
            <person name="Kosugi Y."/>
            <person name="Izuno A."/>
            <person name="Isagi Y."/>
            <person name="Lee S.L."/>
            <person name="Shimizu K.K."/>
        </authorList>
    </citation>
    <scope>NUCLEOTIDE SEQUENCE [LARGE SCALE GENOMIC DNA]</scope>
    <source>
        <strain evidence="6">214</strain>
    </source>
</reference>
<dbReference type="InterPro" id="IPR002182">
    <property type="entry name" value="NB-ARC"/>
</dbReference>
<evidence type="ECO:0000256" key="2">
    <source>
        <dbReference type="ARBA" id="ARBA00022741"/>
    </source>
</evidence>
<evidence type="ECO:0000259" key="5">
    <source>
        <dbReference type="SMART" id="SM00382"/>
    </source>
</evidence>
<dbReference type="Pfam" id="PF00931">
    <property type="entry name" value="NB-ARC"/>
    <property type="match status" value="1"/>
</dbReference>
<dbReference type="EMBL" id="BPVZ01000060">
    <property type="protein sequence ID" value="GKV22630.1"/>
    <property type="molecule type" value="Genomic_DNA"/>
</dbReference>
<dbReference type="Gene3D" id="3.80.10.10">
    <property type="entry name" value="Ribonuclease Inhibitor"/>
    <property type="match status" value="6"/>
</dbReference>
<evidence type="ECO:0000313" key="6">
    <source>
        <dbReference type="EMBL" id="GKV22630.1"/>
    </source>
</evidence>
<evidence type="ECO:0000256" key="4">
    <source>
        <dbReference type="ARBA" id="ARBA00022840"/>
    </source>
</evidence>
<evidence type="ECO:0000256" key="1">
    <source>
        <dbReference type="ARBA" id="ARBA00008894"/>
    </source>
</evidence>
<feature type="domain" description="AAA+ ATPase" evidence="5">
    <location>
        <begin position="186"/>
        <end position="340"/>
    </location>
</feature>
<dbReference type="PANTHER" id="PTHR33463">
    <property type="entry name" value="NB-ARC DOMAIN-CONTAINING PROTEIN-RELATED"/>
    <property type="match status" value="1"/>
</dbReference>
<dbReference type="SUPFAM" id="SSF52058">
    <property type="entry name" value="L domain-like"/>
    <property type="match status" value="1"/>
</dbReference>
<name>A0AAV5KDH2_9ROSI</name>
<dbReference type="InterPro" id="IPR050905">
    <property type="entry name" value="Plant_NBS-LRR"/>
</dbReference>
<dbReference type="InterPro" id="IPR032675">
    <property type="entry name" value="LRR_dom_sf"/>
</dbReference>
<gene>
    <name evidence="6" type="ORF">SLEP1_g32484</name>
</gene>
<dbReference type="GO" id="GO:0005524">
    <property type="term" value="F:ATP binding"/>
    <property type="evidence" value="ECO:0007669"/>
    <property type="project" value="UniProtKB-KW"/>
</dbReference>
<dbReference type="InterPro" id="IPR027417">
    <property type="entry name" value="P-loop_NTPase"/>
</dbReference>
<dbReference type="PANTHER" id="PTHR33463:SF136">
    <property type="entry name" value="NB-ARC DOMAIN-CONTAINING PROTEIN"/>
    <property type="match status" value="1"/>
</dbReference>
<comment type="caution">
    <text evidence="6">The sequence shown here is derived from an EMBL/GenBank/DDBJ whole genome shotgun (WGS) entry which is preliminary data.</text>
</comment>
<protein>
    <recommendedName>
        <fullName evidence="5">AAA+ ATPase domain-containing protein</fullName>
    </recommendedName>
</protein>
<sequence>MAGCCIAGGTAVGTAVVGKCTEILVDPLLKLIWNRITRVFKSGSNVKTLKEKAGKLVAEKQRVLQFTEAAGRRGEEAALNVMNWLTSAEEYIGELEKLGDDEDKAKKKCFAGLCPNPRARYQISKKVEEYLEAVAPLLEEAAGSGFLVSYRLPPKEISTGAAEGFEQFESRMPTLNRVMEALRSASVDKIGIHGLPGVGKTMLAKEVARQAGEEQLFDVIVMASVKKDPDLKKIQGEIADKLGLQLQGETEFGRAIQLKGYLNKKKILVILDDIWARLDLGELGIPFENKKSEASSTEEEQMLCKKKTEEEQMQCKILLTSRDLNVLSRMGTRENIEVGTLQAEEAWALLKRIVGDEVENSELLPTAKEIVGKCAGLPLAVEAVAKALKGKDAHVWRDALVQLKRPCPESFTGISANVYSAIELSYNHLGGKELQQTFLLCCLLGHNSSIEDLLMYGIGLDLFGNVKTTGEARDRVLTLVSNLKSSSLLLDGRHNGLFDMHDIVVPRLEKLSLTGNDIEMIRNRPFPENIFFHVKSLEVRCIHGDSAALPIIFLERFCNLQKLQIGCSEIKELFPPVASTDSSEKDVGGRLHKITKLELNQLLKLNYIWKQGPPSNLLFQNVKSLKVLSCDSLISLSESTASFQNLTTLSVKSCEGLINLFSFATAQSLVQLQSMSVEKCHSLTEIVGGEGVGLADVIVFSKLKVLKLKGLTRLASFCSTNFTNFTFNLPLLEALMVVQCPKFETFCRGVVRTPSLQRIFTQQDDEGREVVELNRTINQLYKEKVGYAGLQDLNLSEFPWLMEVWNKNPKQFLDFTCLRVLKICNCGNLRYLLTPSLALSLADLRTLEVQNCEMIEKIITEEGSTEVAENKMIFPLLVTINLGSCFNLTSFCSASYGLEFPSLSDMRIIDCPKMVTFPTTFSTVQVKEAVEGGSKERTGKQYADIPTEPFFSGQVEFSSFLRLVLSLVNMQQIFNRQLSSAMSSVIQSVGYLTVFGCDNLKYLFTSSMIKSLGQLVLLAIRDCKMMKEIIVTEGIAEEEEMMFLRNLETLRLEGLPKLTGFCHRNCSVFPSLTELALVKCPLLETFISSPTIGDTSHVTTSKNGENACKSPLFDAKVAFPCLEELTITGLENLRIIWHHQPPADPFRKLKSLVIGNCGKLLTIGSSDILERLCKSLEVLKVIACDSLEKIFELGEVSIESRTKSLGQLKRLEIRDCKMMKEIIVTEGIAEEEEMMFLRNLEILRLEGLPRLTGFCHRNCSEFPSLTKLALVKCPLLETFISSPTIGDTSHVRTSKNGENAYKSPLFDAKVAFPCLEELTIIGLENLRIIWHHQPHAASFHNLKSLVIGHCGKLLTVGSSDILGKLCKSLEVLKVIACHSVEMIFALGEVYIEKSHGAQDTMLSELNIENLSRLKHVWNKDPRDILSFQNLQSVRAVGHPNVQNMFPASVAMGFQQLEEFGLVNRGIETERVVAFEGEEAARRFVVPRLKALSLTSDDIAMICNGEFPEDLFSNVKVLRLLCYHNEPADFPSRFIERFFNLEKLFIGCSSFKELFPSVASIDCQEKDVGWQLRIRKLTLDALCNLKYIWNQGSPSDLPNLKSLKVQRCDCLISLSESTASFRNLTTLFVTSCQKLRNLFSSTTVQSLVHLQTMRIEQCKLLSEIVRDEGDELGHVIVFSKLKVLELKCLTRLASFCSANFTFELPLLKELIVVQCPNFETFCHGVVRTPNPQRIQLTEEVNLWHSVELNNTINQLYKKMVRIEPFTVSNCNFLAGPLLILSSTAR</sequence>
<dbReference type="GO" id="GO:0043531">
    <property type="term" value="F:ADP binding"/>
    <property type="evidence" value="ECO:0007669"/>
    <property type="project" value="InterPro"/>
</dbReference>
<keyword evidence="2" id="KW-0547">Nucleotide-binding</keyword>
<dbReference type="Gene3D" id="1.10.8.430">
    <property type="entry name" value="Helical domain of apoptotic protease-activating factors"/>
    <property type="match status" value="1"/>
</dbReference>
<dbReference type="SUPFAM" id="SSF52540">
    <property type="entry name" value="P-loop containing nucleoside triphosphate hydrolases"/>
    <property type="match status" value="1"/>
</dbReference>
<comment type="similarity">
    <text evidence="1">Belongs to the disease resistance NB-LRR family.</text>
</comment>
<dbReference type="InterPro" id="IPR003593">
    <property type="entry name" value="AAA+_ATPase"/>
</dbReference>
<dbReference type="Proteomes" id="UP001054252">
    <property type="component" value="Unassembled WGS sequence"/>
</dbReference>
<keyword evidence="4" id="KW-0067">ATP-binding</keyword>
<keyword evidence="3" id="KW-0611">Plant defense</keyword>
<evidence type="ECO:0000313" key="7">
    <source>
        <dbReference type="Proteomes" id="UP001054252"/>
    </source>
</evidence>
<dbReference type="SUPFAM" id="SSF52047">
    <property type="entry name" value="RNI-like"/>
    <property type="match status" value="3"/>
</dbReference>
<dbReference type="SMART" id="SM00382">
    <property type="entry name" value="AAA"/>
    <property type="match status" value="1"/>
</dbReference>
<dbReference type="Gene3D" id="3.40.50.300">
    <property type="entry name" value="P-loop containing nucleotide triphosphate hydrolases"/>
    <property type="match status" value="1"/>
</dbReference>
<organism evidence="6 7">
    <name type="scientific">Rubroshorea leprosula</name>
    <dbReference type="NCBI Taxonomy" id="152421"/>
    <lineage>
        <taxon>Eukaryota</taxon>
        <taxon>Viridiplantae</taxon>
        <taxon>Streptophyta</taxon>
        <taxon>Embryophyta</taxon>
        <taxon>Tracheophyta</taxon>
        <taxon>Spermatophyta</taxon>
        <taxon>Magnoliopsida</taxon>
        <taxon>eudicotyledons</taxon>
        <taxon>Gunneridae</taxon>
        <taxon>Pentapetalae</taxon>
        <taxon>rosids</taxon>
        <taxon>malvids</taxon>
        <taxon>Malvales</taxon>
        <taxon>Dipterocarpaceae</taxon>
        <taxon>Rubroshorea</taxon>
    </lineage>
</organism>
<proteinExistence type="inferred from homology"/>
<dbReference type="GO" id="GO:0006952">
    <property type="term" value="P:defense response"/>
    <property type="evidence" value="ECO:0007669"/>
    <property type="project" value="UniProtKB-KW"/>
</dbReference>
<dbReference type="InterPro" id="IPR057135">
    <property type="entry name" value="At4g27190-like_LRR"/>
</dbReference>
<dbReference type="InterPro" id="IPR042197">
    <property type="entry name" value="Apaf_helical"/>
</dbReference>